<feature type="domain" description="RRM" evidence="10">
    <location>
        <begin position="38"/>
        <end position="136"/>
    </location>
</feature>
<dbReference type="InterPro" id="IPR004087">
    <property type="entry name" value="KH_dom"/>
</dbReference>
<evidence type="ECO:0000256" key="6">
    <source>
        <dbReference type="ARBA" id="ARBA00022884"/>
    </source>
</evidence>
<dbReference type="SUPFAM" id="SSF54791">
    <property type="entry name" value="Eukaryotic type KH-domain (KH-domain type I)"/>
    <property type="match status" value="4"/>
</dbReference>
<organism evidence="11 12">
    <name type="scientific">Dinothrombium tinctorium</name>
    <dbReference type="NCBI Taxonomy" id="1965070"/>
    <lineage>
        <taxon>Eukaryota</taxon>
        <taxon>Metazoa</taxon>
        <taxon>Ecdysozoa</taxon>
        <taxon>Arthropoda</taxon>
        <taxon>Chelicerata</taxon>
        <taxon>Arachnida</taxon>
        <taxon>Acari</taxon>
        <taxon>Acariformes</taxon>
        <taxon>Trombidiformes</taxon>
        <taxon>Prostigmata</taxon>
        <taxon>Anystina</taxon>
        <taxon>Parasitengona</taxon>
        <taxon>Trombidioidea</taxon>
        <taxon>Trombidiidae</taxon>
        <taxon>Dinothrombium</taxon>
    </lineage>
</organism>
<feature type="compositionally biased region" description="Basic and acidic residues" evidence="8">
    <location>
        <begin position="585"/>
        <end position="603"/>
    </location>
</feature>
<feature type="compositionally biased region" description="Polar residues" evidence="8">
    <location>
        <begin position="611"/>
        <end position="635"/>
    </location>
</feature>
<dbReference type="SUPFAM" id="SSF54928">
    <property type="entry name" value="RNA-binding domain, RBD"/>
    <property type="match status" value="1"/>
</dbReference>
<name>A0A3S3PFL2_9ACAR</name>
<reference evidence="11 12" key="1">
    <citation type="journal article" date="2018" name="Gigascience">
        <title>Genomes of trombidid mites reveal novel predicted allergens and laterally-transferred genes associated with secondary metabolism.</title>
        <authorList>
            <person name="Dong X."/>
            <person name="Chaisiri K."/>
            <person name="Xia D."/>
            <person name="Armstrong S.D."/>
            <person name="Fang Y."/>
            <person name="Donnelly M.J."/>
            <person name="Kadowaki T."/>
            <person name="McGarry J.W."/>
            <person name="Darby A.C."/>
            <person name="Makepeace B.L."/>
        </authorList>
    </citation>
    <scope>NUCLEOTIDE SEQUENCE [LARGE SCALE GENOMIC DNA]</scope>
    <source>
        <strain evidence="11">UoL-WK</strain>
    </source>
</reference>
<dbReference type="InterPro" id="IPR004088">
    <property type="entry name" value="KH_dom_type_1"/>
</dbReference>
<evidence type="ECO:0000256" key="7">
    <source>
        <dbReference type="PROSITE-ProRule" id="PRU00176"/>
    </source>
</evidence>
<keyword evidence="12" id="KW-1185">Reference proteome</keyword>
<evidence type="ECO:0000313" key="11">
    <source>
        <dbReference type="EMBL" id="RWS08686.1"/>
    </source>
</evidence>
<dbReference type="Gene3D" id="3.30.70.330">
    <property type="match status" value="1"/>
</dbReference>
<dbReference type="CDD" id="cd22402">
    <property type="entry name" value="KH-I_IGF2BP_rpt3"/>
    <property type="match status" value="1"/>
</dbReference>
<dbReference type="GO" id="GO:0003723">
    <property type="term" value="F:RNA binding"/>
    <property type="evidence" value="ECO:0007669"/>
    <property type="project" value="UniProtKB-UniRule"/>
</dbReference>
<accession>A0A3S3PFL2</accession>
<keyword evidence="2" id="KW-0813">Transport</keyword>
<dbReference type="InterPro" id="IPR035979">
    <property type="entry name" value="RBD_domain_sf"/>
</dbReference>
<keyword evidence="3" id="KW-0677">Repeat</keyword>
<evidence type="ECO:0000256" key="8">
    <source>
        <dbReference type="SAM" id="MobiDB-lite"/>
    </source>
</evidence>
<dbReference type="OrthoDB" id="752362at2759"/>
<dbReference type="InterPro" id="IPR012677">
    <property type="entry name" value="Nucleotide-bd_a/b_plait_sf"/>
</dbReference>
<feature type="region of interest" description="Disordered" evidence="8">
    <location>
        <begin position="567"/>
        <end position="648"/>
    </location>
</feature>
<evidence type="ECO:0000313" key="12">
    <source>
        <dbReference type="Proteomes" id="UP000285301"/>
    </source>
</evidence>
<dbReference type="Gene3D" id="3.30.1370.10">
    <property type="entry name" value="K Homology domain, type 1"/>
    <property type="match status" value="2"/>
</dbReference>
<protein>
    <submittedName>
        <fullName evidence="11">Insulin-like growth factor 2 mRNA-binding protein 1 isoform X1</fullName>
    </submittedName>
</protein>
<dbReference type="Pfam" id="PF00013">
    <property type="entry name" value="KH_1"/>
    <property type="match status" value="4"/>
</dbReference>
<dbReference type="STRING" id="1965070.A0A3S3PFL2"/>
<evidence type="ECO:0000259" key="10">
    <source>
        <dbReference type="PROSITE" id="PS50102"/>
    </source>
</evidence>
<dbReference type="EMBL" id="NCKU01002835">
    <property type="protein sequence ID" value="RWS08686.1"/>
    <property type="molecule type" value="Genomic_DNA"/>
</dbReference>
<gene>
    <name evidence="11" type="ORF">B4U79_13820</name>
</gene>
<dbReference type="InterPro" id="IPR036612">
    <property type="entry name" value="KH_dom_type_1_sf"/>
</dbReference>
<keyword evidence="9" id="KW-0732">Signal</keyword>
<evidence type="ECO:0000256" key="2">
    <source>
        <dbReference type="ARBA" id="ARBA00022448"/>
    </source>
</evidence>
<dbReference type="GO" id="GO:0006417">
    <property type="term" value="P:regulation of translation"/>
    <property type="evidence" value="ECO:0007669"/>
    <property type="project" value="UniProtKB-KW"/>
</dbReference>
<proteinExistence type="inferred from homology"/>
<keyword evidence="4" id="KW-0509">mRNA transport</keyword>
<dbReference type="CDD" id="cd22403">
    <property type="entry name" value="KH-I_IGF2BP_rpt4"/>
    <property type="match status" value="1"/>
</dbReference>
<feature type="non-terminal residue" evidence="11">
    <location>
        <position position="648"/>
    </location>
</feature>
<dbReference type="InterPro" id="IPR000504">
    <property type="entry name" value="RRM_dom"/>
</dbReference>
<keyword evidence="5" id="KW-0810">Translation regulation</keyword>
<dbReference type="PROSITE" id="PS50102">
    <property type="entry name" value="RRM"/>
    <property type="match status" value="1"/>
</dbReference>
<comment type="similarity">
    <text evidence="1">Belongs to the RRM IMP/VICKZ family.</text>
</comment>
<dbReference type="PROSITE" id="PS50084">
    <property type="entry name" value="KH_TYPE_1"/>
    <property type="match status" value="4"/>
</dbReference>
<evidence type="ECO:0000256" key="9">
    <source>
        <dbReference type="SAM" id="SignalP"/>
    </source>
</evidence>
<dbReference type="Proteomes" id="UP000285301">
    <property type="component" value="Unassembled WGS sequence"/>
</dbReference>
<evidence type="ECO:0000256" key="4">
    <source>
        <dbReference type="ARBA" id="ARBA00022816"/>
    </source>
</evidence>
<feature type="signal peptide" evidence="9">
    <location>
        <begin position="1"/>
        <end position="25"/>
    </location>
</feature>
<evidence type="ECO:0000256" key="3">
    <source>
        <dbReference type="ARBA" id="ARBA00022737"/>
    </source>
</evidence>
<evidence type="ECO:0000256" key="5">
    <source>
        <dbReference type="ARBA" id="ARBA00022845"/>
    </source>
</evidence>
<dbReference type="SMART" id="SM00322">
    <property type="entry name" value="KH"/>
    <property type="match status" value="4"/>
</dbReference>
<dbReference type="CDD" id="cd22400">
    <property type="entry name" value="KH-I_IGF2BP_rpt1"/>
    <property type="match status" value="1"/>
</dbReference>
<dbReference type="Gene3D" id="3.30.310.210">
    <property type="match status" value="1"/>
</dbReference>
<feature type="compositionally biased region" description="Basic and acidic residues" evidence="8">
    <location>
        <begin position="636"/>
        <end position="648"/>
    </location>
</feature>
<sequence>MYPVSGMAVLLTLIIVCELCLIVVATFCSRQPLQQQANKLLICNIPNHVPWDDVKQFISRFGNNLIVEQGLQCSVQVRIIFKRVLLCSSLAAAVKEDSGFSVVVDFESEEQAKQAYNELNGLDYEGTNLKVEIQMEPQPGTSRGGPGGRGRGAYRPPFAPAAPRPTDFPLRILVLSDMVGAIIGRSGGTIKQITQETRARVDVHRKDSAGSLEKVITIYGNPENCSKACRRIMEVMQQEAANTNRPEIPLKILAHNNLIGRIIGKSGNTIKRIMEQTNTKITVSTNVHDVSSFTLERVICIKGKLEDICKAEQMISSKLRQSYESDLAAIAPQTLMFPGLHPLTMLSTLGSTYMGPGAPSPAYGMYGAPPSYMAPVMPYTAGATAPPVSGALPGAAPSLAPLQADQTKETVYLYIPNSAVGAIIGTGGSTIREMISSSGASIKVAQPPKEELEGAQAPPERERKVTIVGTPEAQWKAQFMIFRKVGYEGLAGPQEATLKVEIFVPSSQVGRIIGKGGATVRELQRLTHAVIKLPEEGQPTTAEETPVHIIGDFLSTQAAQRQIRALVIRGTQPPPTRGSRQKIHSNHERRESSDDPSHEHDTEGESEEVSPHSTSTLPTASQPQQATHEQTPTPQQHEEPAQSQSFEK</sequence>
<dbReference type="GO" id="GO:0051028">
    <property type="term" value="P:mRNA transport"/>
    <property type="evidence" value="ECO:0007669"/>
    <property type="project" value="UniProtKB-KW"/>
</dbReference>
<dbReference type="PANTHER" id="PTHR10288">
    <property type="entry name" value="KH DOMAIN CONTAINING RNA BINDING PROTEIN"/>
    <property type="match status" value="1"/>
</dbReference>
<dbReference type="AlphaFoldDB" id="A0A3S3PFL2"/>
<comment type="caution">
    <text evidence="11">The sequence shown here is derived from an EMBL/GenBank/DDBJ whole genome shotgun (WGS) entry which is preliminary data.</text>
</comment>
<feature type="chain" id="PRO_5018742848" evidence="9">
    <location>
        <begin position="26"/>
        <end position="648"/>
    </location>
</feature>
<keyword evidence="6 7" id="KW-0694">RNA-binding</keyword>
<evidence type="ECO:0000256" key="1">
    <source>
        <dbReference type="ARBA" id="ARBA00009094"/>
    </source>
</evidence>
<dbReference type="CDD" id="cd22401">
    <property type="entry name" value="KH-I_IGF2BP_rpt2"/>
    <property type="match status" value="1"/>
</dbReference>